<dbReference type="PANTHER" id="PTHR46300:SF2">
    <property type="entry name" value="CYTOCHROME P450 MONOOXYGENASE ALNH-RELATED"/>
    <property type="match status" value="1"/>
</dbReference>
<comment type="similarity">
    <text evidence="4">Belongs to the cytochrome P450 family.</text>
</comment>
<comment type="pathway">
    <text evidence="3">Secondary metabolite biosynthesis.</text>
</comment>
<evidence type="ECO:0000313" key="16">
    <source>
        <dbReference type="EMBL" id="PPQ74755.1"/>
    </source>
</evidence>
<dbReference type="STRING" id="231916.A0A409W8G6"/>
<dbReference type="GO" id="GO:0020037">
    <property type="term" value="F:heme binding"/>
    <property type="evidence" value="ECO:0007669"/>
    <property type="project" value="InterPro"/>
</dbReference>
<dbReference type="PRINTS" id="PR00385">
    <property type="entry name" value="P450"/>
</dbReference>
<dbReference type="EMBL" id="NHYE01005316">
    <property type="protein sequence ID" value="PPQ74755.1"/>
    <property type="molecule type" value="Genomic_DNA"/>
</dbReference>
<dbReference type="InterPro" id="IPR001128">
    <property type="entry name" value="Cyt_P450"/>
</dbReference>
<keyword evidence="12 15" id="KW-0472">Membrane</keyword>
<evidence type="ECO:0000256" key="13">
    <source>
        <dbReference type="ARBA" id="ARBA00023180"/>
    </source>
</evidence>
<dbReference type="AlphaFoldDB" id="A0A409W8G6"/>
<dbReference type="Proteomes" id="UP000284706">
    <property type="component" value="Unassembled WGS sequence"/>
</dbReference>
<keyword evidence="13" id="KW-0325">Glycoprotein</keyword>
<comment type="caution">
    <text evidence="16">The sequence shown here is derived from an EMBL/GenBank/DDBJ whole genome shotgun (WGS) entry which is preliminary data.</text>
</comment>
<evidence type="ECO:0000256" key="8">
    <source>
        <dbReference type="ARBA" id="ARBA00022989"/>
    </source>
</evidence>
<dbReference type="InterPro" id="IPR050364">
    <property type="entry name" value="Cytochrome_P450_fung"/>
</dbReference>
<keyword evidence="17" id="KW-1185">Reference proteome</keyword>
<evidence type="ECO:0000256" key="10">
    <source>
        <dbReference type="ARBA" id="ARBA00023004"/>
    </source>
</evidence>
<dbReference type="Pfam" id="PF00067">
    <property type="entry name" value="p450"/>
    <property type="match status" value="1"/>
</dbReference>
<evidence type="ECO:0000256" key="1">
    <source>
        <dbReference type="ARBA" id="ARBA00001971"/>
    </source>
</evidence>
<dbReference type="InterPro" id="IPR036396">
    <property type="entry name" value="Cyt_P450_sf"/>
</dbReference>
<sequence>MALAILEYSILVIAVVLALVSFRLVSRGGKGQPPHPPGPQGLPFIGNVFGFPTTKPWVAYAEWGRIYHTLRNKILILNNREDADELLERRSQNYSGRPKFPIVDLMGWNSNMGLMDYDEEWKYHRKICQQTFHRKAAIFYQPIQTRKVHEFLASLLARPDKFQEHCRMLAISIPMATMYGYDVKSFEDPFIEVAEKGQRLGNSLLVPGATLLNAFPILCRIPPVLGTQKFAAEIRKMTEQMQKLPVEYCRKALVRTKPESAPLSFTLITEQADGSAKPSFVTSFLERQASGNASDEEAMAVERIAATVYSGNAISATKSFFYAMATCPEFQEKAQAEIDRVIGQERLPDYNDRESLPYIEAMYREILRWRPPGPLGVPHYAASDDVYHGYFIPNGTAVFANIWAMTHNERVYQEPSKFNPERFLTSDGKLNSDDRVLAYGFGRRVCVGQHVASATMWLFIATLLATFDISKAKDELGNEIDIDDGYTDGMIRSVVL</sequence>
<proteinExistence type="inferred from homology"/>
<dbReference type="GO" id="GO:0004497">
    <property type="term" value="F:monooxygenase activity"/>
    <property type="evidence" value="ECO:0007669"/>
    <property type="project" value="UniProtKB-KW"/>
</dbReference>
<evidence type="ECO:0000256" key="12">
    <source>
        <dbReference type="ARBA" id="ARBA00023136"/>
    </source>
</evidence>
<keyword evidence="9" id="KW-0560">Oxidoreductase</keyword>
<feature type="transmembrane region" description="Helical" evidence="15">
    <location>
        <begin position="6"/>
        <end position="25"/>
    </location>
</feature>
<protein>
    <recommendedName>
        <fullName evidence="18">Cytochrome P450</fullName>
    </recommendedName>
</protein>
<evidence type="ECO:0000256" key="6">
    <source>
        <dbReference type="ARBA" id="ARBA00022692"/>
    </source>
</evidence>
<gene>
    <name evidence="16" type="ORF">CVT26_005052</name>
</gene>
<dbReference type="InterPro" id="IPR002401">
    <property type="entry name" value="Cyt_P450_E_grp-I"/>
</dbReference>
<comment type="cofactor">
    <cofactor evidence="1 14">
        <name>heme</name>
        <dbReference type="ChEBI" id="CHEBI:30413"/>
    </cofactor>
</comment>
<evidence type="ECO:0000256" key="11">
    <source>
        <dbReference type="ARBA" id="ARBA00023033"/>
    </source>
</evidence>
<accession>A0A409W8G6</accession>
<reference evidence="16 17" key="1">
    <citation type="journal article" date="2018" name="Evol. Lett.">
        <title>Horizontal gene cluster transfer increased hallucinogenic mushroom diversity.</title>
        <authorList>
            <person name="Reynolds H.T."/>
            <person name="Vijayakumar V."/>
            <person name="Gluck-Thaler E."/>
            <person name="Korotkin H.B."/>
            <person name="Matheny P.B."/>
            <person name="Slot J.C."/>
        </authorList>
    </citation>
    <scope>NUCLEOTIDE SEQUENCE [LARGE SCALE GENOMIC DNA]</scope>
    <source>
        <strain evidence="16 17">SRW20</strain>
    </source>
</reference>
<dbReference type="CDD" id="cd11065">
    <property type="entry name" value="CYP64-like"/>
    <property type="match status" value="1"/>
</dbReference>
<evidence type="ECO:0000256" key="5">
    <source>
        <dbReference type="ARBA" id="ARBA00022617"/>
    </source>
</evidence>
<dbReference type="PRINTS" id="PR00463">
    <property type="entry name" value="EP450I"/>
</dbReference>
<keyword evidence="5 14" id="KW-0349">Heme</keyword>
<keyword evidence="11" id="KW-0503">Monooxygenase</keyword>
<evidence type="ECO:0000256" key="2">
    <source>
        <dbReference type="ARBA" id="ARBA00004167"/>
    </source>
</evidence>
<evidence type="ECO:0000256" key="9">
    <source>
        <dbReference type="ARBA" id="ARBA00023002"/>
    </source>
</evidence>
<evidence type="ECO:0000256" key="7">
    <source>
        <dbReference type="ARBA" id="ARBA00022723"/>
    </source>
</evidence>
<dbReference type="PANTHER" id="PTHR46300">
    <property type="entry name" value="P450, PUTATIVE (EUROFUNG)-RELATED-RELATED"/>
    <property type="match status" value="1"/>
</dbReference>
<dbReference type="SUPFAM" id="SSF48264">
    <property type="entry name" value="Cytochrome P450"/>
    <property type="match status" value="1"/>
</dbReference>
<evidence type="ECO:0000256" key="15">
    <source>
        <dbReference type="SAM" id="Phobius"/>
    </source>
</evidence>
<organism evidence="16 17">
    <name type="scientific">Gymnopilus dilepis</name>
    <dbReference type="NCBI Taxonomy" id="231916"/>
    <lineage>
        <taxon>Eukaryota</taxon>
        <taxon>Fungi</taxon>
        <taxon>Dikarya</taxon>
        <taxon>Basidiomycota</taxon>
        <taxon>Agaricomycotina</taxon>
        <taxon>Agaricomycetes</taxon>
        <taxon>Agaricomycetidae</taxon>
        <taxon>Agaricales</taxon>
        <taxon>Agaricineae</taxon>
        <taxon>Hymenogastraceae</taxon>
        <taxon>Gymnopilus</taxon>
    </lineage>
</organism>
<keyword evidence="10 14" id="KW-0408">Iron</keyword>
<dbReference type="OrthoDB" id="2789670at2759"/>
<evidence type="ECO:0000256" key="4">
    <source>
        <dbReference type="ARBA" id="ARBA00010617"/>
    </source>
</evidence>
<keyword evidence="7 14" id="KW-0479">Metal-binding</keyword>
<dbReference type="GO" id="GO:0016705">
    <property type="term" value="F:oxidoreductase activity, acting on paired donors, with incorporation or reduction of molecular oxygen"/>
    <property type="evidence" value="ECO:0007669"/>
    <property type="project" value="InterPro"/>
</dbReference>
<dbReference type="GO" id="GO:0016020">
    <property type="term" value="C:membrane"/>
    <property type="evidence" value="ECO:0007669"/>
    <property type="project" value="UniProtKB-SubCell"/>
</dbReference>
<evidence type="ECO:0000256" key="14">
    <source>
        <dbReference type="PIRSR" id="PIRSR602401-1"/>
    </source>
</evidence>
<keyword evidence="6 15" id="KW-0812">Transmembrane</keyword>
<evidence type="ECO:0000313" key="17">
    <source>
        <dbReference type="Proteomes" id="UP000284706"/>
    </source>
</evidence>
<comment type="subcellular location">
    <subcellularLocation>
        <location evidence="2">Membrane</location>
        <topology evidence="2">Single-pass membrane protein</topology>
    </subcellularLocation>
</comment>
<dbReference type="Gene3D" id="1.10.630.10">
    <property type="entry name" value="Cytochrome P450"/>
    <property type="match status" value="1"/>
</dbReference>
<evidence type="ECO:0000256" key="3">
    <source>
        <dbReference type="ARBA" id="ARBA00005179"/>
    </source>
</evidence>
<evidence type="ECO:0008006" key="18">
    <source>
        <dbReference type="Google" id="ProtNLM"/>
    </source>
</evidence>
<keyword evidence="8 15" id="KW-1133">Transmembrane helix</keyword>
<feature type="binding site" description="axial binding residue" evidence="14">
    <location>
        <position position="446"/>
    </location>
    <ligand>
        <name>heme</name>
        <dbReference type="ChEBI" id="CHEBI:30413"/>
    </ligand>
    <ligandPart>
        <name>Fe</name>
        <dbReference type="ChEBI" id="CHEBI:18248"/>
    </ligandPart>
</feature>
<dbReference type="GO" id="GO:0005506">
    <property type="term" value="F:iron ion binding"/>
    <property type="evidence" value="ECO:0007669"/>
    <property type="project" value="InterPro"/>
</dbReference>
<dbReference type="InParanoid" id="A0A409W8G6"/>
<name>A0A409W8G6_9AGAR</name>